<keyword evidence="1" id="KW-0472">Membrane</keyword>
<gene>
    <name evidence="2" type="ORF">NA56DRAFT_384288</name>
</gene>
<organism evidence="2 3">
    <name type="scientific">Hyaloscypha hepaticicola</name>
    <dbReference type="NCBI Taxonomy" id="2082293"/>
    <lineage>
        <taxon>Eukaryota</taxon>
        <taxon>Fungi</taxon>
        <taxon>Dikarya</taxon>
        <taxon>Ascomycota</taxon>
        <taxon>Pezizomycotina</taxon>
        <taxon>Leotiomycetes</taxon>
        <taxon>Helotiales</taxon>
        <taxon>Hyaloscyphaceae</taxon>
        <taxon>Hyaloscypha</taxon>
    </lineage>
</organism>
<protein>
    <submittedName>
        <fullName evidence="2">Uncharacterized protein</fullName>
    </submittedName>
</protein>
<keyword evidence="3" id="KW-1185">Reference proteome</keyword>
<evidence type="ECO:0000313" key="3">
    <source>
        <dbReference type="Proteomes" id="UP000235672"/>
    </source>
</evidence>
<keyword evidence="1" id="KW-1133">Transmembrane helix</keyword>
<dbReference type="EMBL" id="KZ613469">
    <property type="protein sequence ID" value="PMD25739.1"/>
    <property type="molecule type" value="Genomic_DNA"/>
</dbReference>
<evidence type="ECO:0000313" key="2">
    <source>
        <dbReference type="EMBL" id="PMD25739.1"/>
    </source>
</evidence>
<dbReference type="Proteomes" id="UP000235672">
    <property type="component" value="Unassembled WGS sequence"/>
</dbReference>
<dbReference type="AlphaFoldDB" id="A0A2J6QHL3"/>
<dbReference type="OrthoDB" id="4148767at2759"/>
<keyword evidence="1" id="KW-0812">Transmembrane</keyword>
<name>A0A2J6QHL3_9HELO</name>
<evidence type="ECO:0000256" key="1">
    <source>
        <dbReference type="SAM" id="Phobius"/>
    </source>
</evidence>
<proteinExistence type="predicted"/>
<sequence length="230" mass="27212">MSLAPISIASIVIGFISFSFTLAIWLHAFWDAFLTLGSAPNQIQDVLSVLRQGLYEEREYLKRKRRRGESTSHQDPHNSKIKNLYYEGGPTRVINDAVKDLIKEFKEYEKSFLVTPHEGREKELEWSFDATQQYYKCDFWHRCLWLRARGHISNIANRLEKAQIRRIAQETTEMQIMMRDTMGMVREYEGRLRAIEERLQMSRIGYWPSRHTPDRYGLNENLGNLFERSS</sequence>
<reference evidence="2 3" key="1">
    <citation type="submission" date="2016-05" db="EMBL/GenBank/DDBJ databases">
        <title>A degradative enzymes factory behind the ericoid mycorrhizal symbiosis.</title>
        <authorList>
            <consortium name="DOE Joint Genome Institute"/>
            <person name="Martino E."/>
            <person name="Morin E."/>
            <person name="Grelet G."/>
            <person name="Kuo A."/>
            <person name="Kohler A."/>
            <person name="Daghino S."/>
            <person name="Barry K."/>
            <person name="Choi C."/>
            <person name="Cichocki N."/>
            <person name="Clum A."/>
            <person name="Copeland A."/>
            <person name="Hainaut M."/>
            <person name="Haridas S."/>
            <person name="Labutti K."/>
            <person name="Lindquist E."/>
            <person name="Lipzen A."/>
            <person name="Khouja H.-R."/>
            <person name="Murat C."/>
            <person name="Ohm R."/>
            <person name="Olson A."/>
            <person name="Spatafora J."/>
            <person name="Veneault-Fourrey C."/>
            <person name="Henrissat B."/>
            <person name="Grigoriev I."/>
            <person name="Martin F."/>
            <person name="Perotto S."/>
        </authorList>
    </citation>
    <scope>NUCLEOTIDE SEQUENCE [LARGE SCALE GENOMIC DNA]</scope>
    <source>
        <strain evidence="2 3">UAMH 7357</strain>
    </source>
</reference>
<accession>A0A2J6QHL3</accession>
<feature type="transmembrane region" description="Helical" evidence="1">
    <location>
        <begin position="6"/>
        <end position="26"/>
    </location>
</feature>